<proteinExistence type="predicted"/>
<sequence length="203" mass="22235">MSSVVGKLSICLYGDDIPIVTVLFGETKSFCYGIGGKRADWSSDGKRSAPPMDTRNTREGENHLMTSITFGETRGSVRLLLTKNHPFPIPAFRAGAPVNLLGSPQLGNIIQPYWDSVSLIGAEGGHQGGSSEFYLYYAAGLKGDGGTNLTPTIRIGRRKLCTERIGRRLILSMSMATEIEADWSVCAGKRAIWRRFRSRVYGK</sequence>
<protein>
    <submittedName>
        <fullName evidence="1">SFRICE_020281</fullName>
    </submittedName>
</protein>
<organism evidence="1">
    <name type="scientific">Spodoptera frugiperda</name>
    <name type="common">Fall armyworm</name>
    <dbReference type="NCBI Taxonomy" id="7108"/>
    <lineage>
        <taxon>Eukaryota</taxon>
        <taxon>Metazoa</taxon>
        <taxon>Ecdysozoa</taxon>
        <taxon>Arthropoda</taxon>
        <taxon>Hexapoda</taxon>
        <taxon>Insecta</taxon>
        <taxon>Pterygota</taxon>
        <taxon>Neoptera</taxon>
        <taxon>Endopterygota</taxon>
        <taxon>Lepidoptera</taxon>
        <taxon>Glossata</taxon>
        <taxon>Ditrysia</taxon>
        <taxon>Noctuoidea</taxon>
        <taxon>Noctuidae</taxon>
        <taxon>Amphipyrinae</taxon>
        <taxon>Spodoptera</taxon>
    </lineage>
</organism>
<dbReference type="AlphaFoldDB" id="A0A2H1VTK9"/>
<gene>
    <name evidence="1" type="ORF">SFRICE_020281</name>
</gene>
<reference evidence="1" key="1">
    <citation type="submission" date="2016-07" db="EMBL/GenBank/DDBJ databases">
        <authorList>
            <person name="Bretaudeau A."/>
        </authorList>
    </citation>
    <scope>NUCLEOTIDE SEQUENCE</scope>
    <source>
        <strain evidence="1">Rice</strain>
        <tissue evidence="1">Whole body</tissue>
    </source>
</reference>
<dbReference type="EMBL" id="ODYU01004345">
    <property type="protein sequence ID" value="SOQ44118.1"/>
    <property type="molecule type" value="Genomic_DNA"/>
</dbReference>
<name>A0A2H1VTK9_SPOFR</name>
<accession>A0A2H1VTK9</accession>
<evidence type="ECO:0000313" key="1">
    <source>
        <dbReference type="EMBL" id="SOQ44118.1"/>
    </source>
</evidence>